<accession>A0A8T0RA40</accession>
<reference evidence="2" key="1">
    <citation type="submission" date="2020-05" db="EMBL/GenBank/DDBJ databases">
        <title>WGS assembly of Panicum virgatum.</title>
        <authorList>
            <person name="Lovell J.T."/>
            <person name="Jenkins J."/>
            <person name="Shu S."/>
            <person name="Juenger T.E."/>
            <person name="Schmutz J."/>
        </authorList>
    </citation>
    <scope>NUCLEOTIDE SEQUENCE</scope>
    <source>
        <strain evidence="2">AP13</strain>
    </source>
</reference>
<name>A0A8T0RA40_PANVG</name>
<feature type="region of interest" description="Disordered" evidence="1">
    <location>
        <begin position="1"/>
        <end position="31"/>
    </location>
</feature>
<dbReference type="AlphaFoldDB" id="A0A8T0RA40"/>
<feature type="compositionally biased region" description="Polar residues" evidence="1">
    <location>
        <begin position="108"/>
        <end position="121"/>
    </location>
</feature>
<evidence type="ECO:0000313" key="3">
    <source>
        <dbReference type="Proteomes" id="UP000823388"/>
    </source>
</evidence>
<protein>
    <submittedName>
        <fullName evidence="2">Uncharacterized protein</fullName>
    </submittedName>
</protein>
<gene>
    <name evidence="2" type="ORF">PVAP13_6KG049370</name>
</gene>
<keyword evidence="3" id="KW-1185">Reference proteome</keyword>
<dbReference type="EMBL" id="CM029047">
    <property type="protein sequence ID" value="KAG2582020.1"/>
    <property type="molecule type" value="Genomic_DNA"/>
</dbReference>
<feature type="compositionally biased region" description="Pro residues" evidence="1">
    <location>
        <begin position="126"/>
        <end position="137"/>
    </location>
</feature>
<organism evidence="2 3">
    <name type="scientific">Panicum virgatum</name>
    <name type="common">Blackwell switchgrass</name>
    <dbReference type="NCBI Taxonomy" id="38727"/>
    <lineage>
        <taxon>Eukaryota</taxon>
        <taxon>Viridiplantae</taxon>
        <taxon>Streptophyta</taxon>
        <taxon>Embryophyta</taxon>
        <taxon>Tracheophyta</taxon>
        <taxon>Spermatophyta</taxon>
        <taxon>Magnoliopsida</taxon>
        <taxon>Liliopsida</taxon>
        <taxon>Poales</taxon>
        <taxon>Poaceae</taxon>
        <taxon>PACMAD clade</taxon>
        <taxon>Panicoideae</taxon>
        <taxon>Panicodae</taxon>
        <taxon>Paniceae</taxon>
        <taxon>Panicinae</taxon>
        <taxon>Panicum</taxon>
        <taxon>Panicum sect. Hiantes</taxon>
    </lineage>
</organism>
<dbReference type="Proteomes" id="UP000823388">
    <property type="component" value="Chromosome 6K"/>
</dbReference>
<proteinExistence type="predicted"/>
<feature type="region of interest" description="Disordered" evidence="1">
    <location>
        <begin position="61"/>
        <end position="137"/>
    </location>
</feature>
<comment type="caution">
    <text evidence="2">The sequence shown here is derived from an EMBL/GenBank/DDBJ whole genome shotgun (WGS) entry which is preliminary data.</text>
</comment>
<evidence type="ECO:0000313" key="2">
    <source>
        <dbReference type="EMBL" id="KAG2582020.1"/>
    </source>
</evidence>
<evidence type="ECO:0000256" key="1">
    <source>
        <dbReference type="SAM" id="MobiDB-lite"/>
    </source>
</evidence>
<sequence>MGEFGSPPTTATARRDVSTPRESNGFAGASRALGLGEHRARGGLKADPGVAQARVTGEAELTTMLPDAERRKQRQVVRGDLAGRGGLERGAPTHLYPARSVPYPSIRRATSSRSDPLSNRGRTIPTAPPDPPICIGK</sequence>